<name>A0A1C5GIH0_MICEH</name>
<evidence type="ECO:0000313" key="1">
    <source>
        <dbReference type="EMBL" id="SCG19574.1"/>
    </source>
</evidence>
<organism evidence="1 2">
    <name type="scientific">Micromonospora echinofusca</name>
    <dbReference type="NCBI Taxonomy" id="47858"/>
    <lineage>
        <taxon>Bacteria</taxon>
        <taxon>Bacillati</taxon>
        <taxon>Actinomycetota</taxon>
        <taxon>Actinomycetes</taxon>
        <taxon>Micromonosporales</taxon>
        <taxon>Micromonosporaceae</taxon>
        <taxon>Micromonospora</taxon>
    </lineage>
</organism>
<reference evidence="1 2" key="1">
    <citation type="submission" date="2016-06" db="EMBL/GenBank/DDBJ databases">
        <authorList>
            <person name="Kjaerup R.B."/>
            <person name="Dalgaard T.S."/>
            <person name="Juul-Madsen H.R."/>
        </authorList>
    </citation>
    <scope>NUCLEOTIDE SEQUENCE [LARGE SCALE GENOMIC DNA]</scope>
    <source>
        <strain evidence="1 2">DSM 43913</strain>
    </source>
</reference>
<gene>
    <name evidence="1" type="ORF">GA0070610_5957</name>
</gene>
<evidence type="ECO:0008006" key="3">
    <source>
        <dbReference type="Google" id="ProtNLM"/>
    </source>
</evidence>
<dbReference type="EMBL" id="LT607733">
    <property type="protein sequence ID" value="SCG19574.1"/>
    <property type="molecule type" value="Genomic_DNA"/>
</dbReference>
<dbReference type="AlphaFoldDB" id="A0A1C5GIH0"/>
<sequence length="143" mass="16301">MSERATDPEFDECDCPAKVDAALERTEPGAGPALLWLVLDEFHPPAVVLPRIKRGLRSRDAQTRANALQSLGHFGRLHRNVDVESLALLRGALRDRTPLGGYQLRGYADNAADDIGMFVPRHRLPRWLRRRHAGPWRPRRLRR</sequence>
<dbReference type="GeneID" id="95805595"/>
<protein>
    <recommendedName>
        <fullName evidence="3">HEAT repeat-containing protein</fullName>
    </recommendedName>
</protein>
<accession>A0A1C5GIH0</accession>
<proteinExistence type="predicted"/>
<evidence type="ECO:0000313" key="2">
    <source>
        <dbReference type="Proteomes" id="UP000198251"/>
    </source>
</evidence>
<keyword evidence="2" id="KW-1185">Reference proteome</keyword>
<dbReference type="RefSeq" id="WP_089003011.1">
    <property type="nucleotide sequence ID" value="NZ_JBFAAC010000015.1"/>
</dbReference>
<dbReference type="Proteomes" id="UP000198251">
    <property type="component" value="Chromosome I"/>
</dbReference>